<reference evidence="2" key="1">
    <citation type="journal article" date="2020" name="J. ISSAAS">
        <title>Lactobacilli and other gastrointestinal microbiota of Peromyscus leucopus, reservoir host for agents of Lyme disease and other zoonoses in North America.</title>
        <authorList>
            <person name="Milovic A."/>
            <person name="Bassam K."/>
            <person name="Shao H."/>
            <person name="Chatzistamou I."/>
            <person name="Tufts D.M."/>
            <person name="Diuk-Wasser M."/>
            <person name="Barbour A.G."/>
        </authorList>
    </citation>
    <scope>NUCLEOTIDE SEQUENCE</scope>
    <source>
        <strain evidence="2">LL30</strain>
    </source>
</reference>
<dbReference type="EMBL" id="MN577572">
    <property type="protein sequence ID" value="QGT50881.1"/>
    <property type="molecule type" value="Genomic_DNA"/>
</dbReference>
<dbReference type="Gene3D" id="3.10.20.310">
    <property type="entry name" value="membrane protein fhac"/>
    <property type="match status" value="1"/>
</dbReference>
<sequence>MNKFYLSFIFIFLAACAGAQTVGTVSASATRMSADTLKKRFLLKPGDPFSPALFDKAQDDLHNLRVFKKLDFSATPAQDDTVNIHIDAQDGYYIFPLAFISGGSKSAAALSLAAGNLFKQGESTFAFIGGSTDGFAASIGGSLGDDTLAVSFEKLHFDQRFYQNHWINSFGVFSTTDDEEEYTNELLNQTRTKKESLSVTYSHRFSRTVRAFIRPEYVRYSYSHNGYDSGNHNQITAGIRVADDIRQGANMGALAGYGLTDKEKSLRDLPRARSGYALGANYTAGGSWTGADYSLSKLALEAAWVVELKNRNMFIVQAKAQDAFNASFSDKPLSSELLSNLGRYDRQIRGTRGAGAGATFVYYLLRNQTGLLSLAPFYEIAYMRAGSGYNPQSGAGATLVYRLWRFPLPVGLNYTRGLEDGSNQVGFVMGGSF</sequence>
<protein>
    <submittedName>
        <fullName evidence="2">Uncharacterized protein</fullName>
    </submittedName>
</protein>
<proteinExistence type="predicted"/>
<name>A0A650ENI4_9BACT</name>
<dbReference type="AlphaFoldDB" id="A0A650ENI4"/>
<evidence type="ECO:0000313" key="2">
    <source>
        <dbReference type="EMBL" id="QGT50881.1"/>
    </source>
</evidence>
<accession>A0A650ENI4</accession>
<gene>
    <name evidence="2" type="ORF">Elusimicrob2101_1440</name>
</gene>
<organism evidence="2">
    <name type="scientific">uncultured Elusimicrobia bacterium</name>
    <dbReference type="NCBI Taxonomy" id="699876"/>
    <lineage>
        <taxon>Bacteria</taxon>
        <taxon>Pseudomonadati</taxon>
        <taxon>Elusimicrobiota</taxon>
        <taxon>Elusimicrobia</taxon>
        <taxon>environmental samples</taxon>
    </lineage>
</organism>
<keyword evidence="1" id="KW-0732">Signal</keyword>
<dbReference type="Gene3D" id="2.40.160.50">
    <property type="entry name" value="membrane protein fhac: a member of the omp85/tpsb transporter family"/>
    <property type="match status" value="1"/>
</dbReference>
<feature type="chain" id="PRO_5024862139" evidence="1">
    <location>
        <begin position="20"/>
        <end position="433"/>
    </location>
</feature>
<feature type="signal peptide" evidence="1">
    <location>
        <begin position="1"/>
        <end position="19"/>
    </location>
</feature>
<evidence type="ECO:0000256" key="1">
    <source>
        <dbReference type="SAM" id="SignalP"/>
    </source>
</evidence>
<dbReference type="PROSITE" id="PS51257">
    <property type="entry name" value="PROKAR_LIPOPROTEIN"/>
    <property type="match status" value="1"/>
</dbReference>